<dbReference type="Proteomes" id="UP000790377">
    <property type="component" value="Unassembled WGS sequence"/>
</dbReference>
<reference evidence="1" key="1">
    <citation type="journal article" date="2021" name="New Phytol.">
        <title>Evolutionary innovations through gain and loss of genes in the ectomycorrhizal Boletales.</title>
        <authorList>
            <person name="Wu G."/>
            <person name="Miyauchi S."/>
            <person name="Morin E."/>
            <person name="Kuo A."/>
            <person name="Drula E."/>
            <person name="Varga T."/>
            <person name="Kohler A."/>
            <person name="Feng B."/>
            <person name="Cao Y."/>
            <person name="Lipzen A."/>
            <person name="Daum C."/>
            <person name="Hundley H."/>
            <person name="Pangilinan J."/>
            <person name="Johnson J."/>
            <person name="Barry K."/>
            <person name="LaButti K."/>
            <person name="Ng V."/>
            <person name="Ahrendt S."/>
            <person name="Min B."/>
            <person name="Choi I.G."/>
            <person name="Park H."/>
            <person name="Plett J.M."/>
            <person name="Magnuson J."/>
            <person name="Spatafora J.W."/>
            <person name="Nagy L.G."/>
            <person name="Henrissat B."/>
            <person name="Grigoriev I.V."/>
            <person name="Yang Z.L."/>
            <person name="Xu J."/>
            <person name="Martin F.M."/>
        </authorList>
    </citation>
    <scope>NUCLEOTIDE SEQUENCE</scope>
    <source>
        <strain evidence="1">ATCC 28755</strain>
    </source>
</reference>
<gene>
    <name evidence="1" type="ORF">BJ138DRAFT_1116378</name>
</gene>
<evidence type="ECO:0000313" key="2">
    <source>
        <dbReference type="Proteomes" id="UP000790377"/>
    </source>
</evidence>
<proteinExistence type="predicted"/>
<dbReference type="EMBL" id="MU267870">
    <property type="protein sequence ID" value="KAH7907801.1"/>
    <property type="molecule type" value="Genomic_DNA"/>
</dbReference>
<protein>
    <submittedName>
        <fullName evidence="1">Uncharacterized protein</fullName>
    </submittedName>
</protein>
<comment type="caution">
    <text evidence="1">The sequence shown here is derived from an EMBL/GenBank/DDBJ whole genome shotgun (WGS) entry which is preliminary data.</text>
</comment>
<evidence type="ECO:0000313" key="1">
    <source>
        <dbReference type="EMBL" id="KAH7907801.1"/>
    </source>
</evidence>
<keyword evidence="2" id="KW-1185">Reference proteome</keyword>
<accession>A0ACB8A471</accession>
<name>A0ACB8A471_9AGAM</name>
<organism evidence="1 2">
    <name type="scientific">Hygrophoropsis aurantiaca</name>
    <dbReference type="NCBI Taxonomy" id="72124"/>
    <lineage>
        <taxon>Eukaryota</taxon>
        <taxon>Fungi</taxon>
        <taxon>Dikarya</taxon>
        <taxon>Basidiomycota</taxon>
        <taxon>Agaricomycotina</taxon>
        <taxon>Agaricomycetes</taxon>
        <taxon>Agaricomycetidae</taxon>
        <taxon>Boletales</taxon>
        <taxon>Coniophorineae</taxon>
        <taxon>Hygrophoropsidaceae</taxon>
        <taxon>Hygrophoropsis</taxon>
    </lineage>
</organism>
<sequence length="607" mass="67122">MSSVSTGSRMIKEEWAPPSVTSVFHISESHEKYYLARGTKVNFGDCGLGWQFSLSGRRSDGRRFAKTKGYQTLIYDLYFHQRSEDLKIGHTKVNVVASLSPVDAVTLSRSVTLDPGPNPSVEIGRWTEQEILSATKISFVVTIIDPSQDQNFVSLLHQPVTPQATDPSLLTLGPINPSDLHAAVTQPAVLKILAQSLGNGSFFDTKFIIPSRRKTNGNIGAPRTVYARVAVLEAISPLLSIGNILGKDNTLFVDLAGVPGVQSSNEEYDYESDSDWDGDEDRERGPTTEGRSELAGVTIEEIQDKTHRFKEDTSLTTPALPSLLEASNNDDVQPPSSNDIISVSSFSDFEKEGTKHAPIPTDHGTSAVHNIYVKGVSYKTWRAFVYYCYTGRVEFSPLRSCMITPANIPEGEDRRCSPKSMYRLAKMIRALEDVAATAIHENLSKSNILDEAFSKFTSLYPVIQQMEMEILMKNRTSPAIIQVLPDIIRRMFEGEIPHAQKMVSDVMQSLFEGESTVTRRGDPSIPVPYGEVTGNADVSLEYKLETPRDSDKRGNSPSVACHSESENLWGFNQVSGIGFHPLREFRNSVNVDRDNRRAFSAVVSSAQ</sequence>